<keyword evidence="3" id="KW-0217">Developmental protein</keyword>
<reference evidence="7" key="3">
    <citation type="submission" date="2020-12" db="UniProtKB">
        <authorList>
            <consortium name="EnsemblPlants"/>
        </authorList>
    </citation>
    <scope>IDENTIFICATION</scope>
</reference>
<protein>
    <recommendedName>
        <fullName evidence="6">LOB domain-containing protein</fullName>
    </recommendedName>
</protein>
<dbReference type="GO" id="GO:0005634">
    <property type="term" value="C:nucleus"/>
    <property type="evidence" value="ECO:0007669"/>
    <property type="project" value="UniProtKB-SubCell"/>
</dbReference>
<dbReference type="Pfam" id="PF03195">
    <property type="entry name" value="LOB"/>
    <property type="match status" value="1"/>
</dbReference>
<dbReference type="EnsemblPlants" id="Pp3c14_24330V3.3">
    <property type="protein sequence ID" value="Pp3c14_24330V3.3"/>
    <property type="gene ID" value="Pp3c14_24330"/>
</dbReference>
<feature type="domain" description="LOB" evidence="6">
    <location>
        <begin position="25"/>
        <end position="125"/>
    </location>
</feature>
<accession>A0A7I4AR68</accession>
<reference evidence="7 8" key="1">
    <citation type="journal article" date="2008" name="Science">
        <title>The Physcomitrella genome reveals evolutionary insights into the conquest of land by plants.</title>
        <authorList>
            <person name="Rensing S."/>
            <person name="Lang D."/>
            <person name="Zimmer A."/>
            <person name="Terry A."/>
            <person name="Salamov A."/>
            <person name="Shapiro H."/>
            <person name="Nishiyama T."/>
            <person name="Perroud P.-F."/>
            <person name="Lindquist E."/>
            <person name="Kamisugi Y."/>
            <person name="Tanahashi T."/>
            <person name="Sakakibara K."/>
            <person name="Fujita T."/>
            <person name="Oishi K."/>
            <person name="Shin-I T."/>
            <person name="Kuroki Y."/>
            <person name="Toyoda A."/>
            <person name="Suzuki Y."/>
            <person name="Hashimoto A."/>
            <person name="Yamaguchi K."/>
            <person name="Sugano A."/>
            <person name="Kohara Y."/>
            <person name="Fujiyama A."/>
            <person name="Anterola A."/>
            <person name="Aoki S."/>
            <person name="Ashton N."/>
            <person name="Barbazuk W.B."/>
            <person name="Barker E."/>
            <person name="Bennetzen J."/>
            <person name="Bezanilla M."/>
            <person name="Blankenship R."/>
            <person name="Cho S.H."/>
            <person name="Dutcher S."/>
            <person name="Estelle M."/>
            <person name="Fawcett J.A."/>
            <person name="Gundlach H."/>
            <person name="Hanada K."/>
            <person name="Heyl A."/>
            <person name="Hicks K.A."/>
            <person name="Hugh J."/>
            <person name="Lohr M."/>
            <person name="Mayer K."/>
            <person name="Melkozernov A."/>
            <person name="Murata T."/>
            <person name="Nelson D."/>
            <person name="Pils B."/>
            <person name="Prigge M."/>
            <person name="Reiss B."/>
            <person name="Renner T."/>
            <person name="Rombauts S."/>
            <person name="Rushton P."/>
            <person name="Sanderfoot A."/>
            <person name="Schween G."/>
            <person name="Shiu S.-H."/>
            <person name="Stueber K."/>
            <person name="Theodoulou F.L."/>
            <person name="Tu H."/>
            <person name="Van de Peer Y."/>
            <person name="Verrier P.J."/>
            <person name="Waters E."/>
            <person name="Wood A."/>
            <person name="Yang L."/>
            <person name="Cove D."/>
            <person name="Cuming A."/>
            <person name="Hasebe M."/>
            <person name="Lucas S."/>
            <person name="Mishler D.B."/>
            <person name="Reski R."/>
            <person name="Grigoriev I."/>
            <person name="Quatrano R.S."/>
            <person name="Boore J.L."/>
        </authorList>
    </citation>
    <scope>NUCLEOTIDE SEQUENCE [LARGE SCALE GENOMIC DNA]</scope>
    <source>
        <strain evidence="7 8">cv. Gransden 2004</strain>
    </source>
</reference>
<comment type="subcellular location">
    <subcellularLocation>
        <location evidence="1">Nucleus</location>
    </subcellularLocation>
</comment>
<evidence type="ECO:0000256" key="1">
    <source>
        <dbReference type="ARBA" id="ARBA00004123"/>
    </source>
</evidence>
<keyword evidence="5" id="KW-0732">Signal</keyword>
<dbReference type="Gramene" id="Pp3c14_24330V3.3">
    <property type="protein sequence ID" value="Pp3c14_24330V3.3"/>
    <property type="gene ID" value="Pp3c14_24330"/>
</dbReference>
<evidence type="ECO:0000256" key="2">
    <source>
        <dbReference type="ARBA" id="ARBA00005474"/>
    </source>
</evidence>
<proteinExistence type="inferred from homology"/>
<dbReference type="PROSITE" id="PS50891">
    <property type="entry name" value="LOB"/>
    <property type="match status" value="1"/>
</dbReference>
<keyword evidence="8" id="KW-1185">Reference proteome</keyword>
<dbReference type="EMBL" id="ABEU02000014">
    <property type="status" value="NOT_ANNOTATED_CDS"/>
    <property type="molecule type" value="Genomic_DNA"/>
</dbReference>
<evidence type="ECO:0000256" key="5">
    <source>
        <dbReference type="SAM" id="SignalP"/>
    </source>
</evidence>
<reference evidence="7 8" key="2">
    <citation type="journal article" date="2018" name="Plant J.">
        <title>The Physcomitrella patens chromosome-scale assembly reveals moss genome structure and evolution.</title>
        <authorList>
            <person name="Lang D."/>
            <person name="Ullrich K.K."/>
            <person name="Murat F."/>
            <person name="Fuchs J."/>
            <person name="Jenkins J."/>
            <person name="Haas F.B."/>
            <person name="Piednoel M."/>
            <person name="Gundlach H."/>
            <person name="Van Bel M."/>
            <person name="Meyberg R."/>
            <person name="Vives C."/>
            <person name="Morata J."/>
            <person name="Symeonidi A."/>
            <person name="Hiss M."/>
            <person name="Muchero W."/>
            <person name="Kamisugi Y."/>
            <person name="Saleh O."/>
            <person name="Blanc G."/>
            <person name="Decker E.L."/>
            <person name="van Gessel N."/>
            <person name="Grimwood J."/>
            <person name="Hayes R.D."/>
            <person name="Graham S.W."/>
            <person name="Gunter L.E."/>
            <person name="McDaniel S.F."/>
            <person name="Hoernstein S.N.W."/>
            <person name="Larsson A."/>
            <person name="Li F.W."/>
            <person name="Perroud P.F."/>
            <person name="Phillips J."/>
            <person name="Ranjan P."/>
            <person name="Rokshar D.S."/>
            <person name="Rothfels C.J."/>
            <person name="Schneider L."/>
            <person name="Shu S."/>
            <person name="Stevenson D.W."/>
            <person name="Thummler F."/>
            <person name="Tillich M."/>
            <person name="Villarreal Aguilar J.C."/>
            <person name="Widiez T."/>
            <person name="Wong G.K."/>
            <person name="Wymore A."/>
            <person name="Zhang Y."/>
            <person name="Zimmer A.D."/>
            <person name="Quatrano R.S."/>
            <person name="Mayer K.F.X."/>
            <person name="Goodstein D."/>
            <person name="Casacuberta J.M."/>
            <person name="Vandepoele K."/>
            <person name="Reski R."/>
            <person name="Cuming A.C."/>
            <person name="Tuskan G.A."/>
            <person name="Maumus F."/>
            <person name="Salse J."/>
            <person name="Schmutz J."/>
            <person name="Rensing S.A."/>
        </authorList>
    </citation>
    <scope>NUCLEOTIDE SEQUENCE [LARGE SCALE GENOMIC DNA]</scope>
    <source>
        <strain evidence="7 8">cv. Gransden 2004</strain>
    </source>
</reference>
<feature type="chain" id="PRO_5033910404" description="LOB domain-containing protein" evidence="5">
    <location>
        <begin position="23"/>
        <end position="243"/>
    </location>
</feature>
<dbReference type="Gramene" id="Pp3c14_24330V3.2">
    <property type="protein sequence ID" value="Pp3c14_24330V3.2"/>
    <property type="gene ID" value="Pp3c14_24330"/>
</dbReference>
<evidence type="ECO:0000313" key="8">
    <source>
        <dbReference type="Proteomes" id="UP000006727"/>
    </source>
</evidence>
<evidence type="ECO:0000313" key="7">
    <source>
        <dbReference type="EnsemblPlants" id="Pp3c14_24330V3.3"/>
    </source>
</evidence>
<dbReference type="EnsemblPlants" id="Pp3c14_24330V3.2">
    <property type="protein sequence ID" value="Pp3c14_24330V3.2"/>
    <property type="gene ID" value="Pp3c14_24330"/>
</dbReference>
<dbReference type="InterPro" id="IPR004883">
    <property type="entry name" value="LOB"/>
</dbReference>
<sequence>MRQKLNSNDFMVSLALSLLLCGFNVDRSLVPSARARISIIIQPLHQFGTSDSKKRGGTLQVFGVANVTKMLHELPPPHREDCVNSLAYEADAGVQDPVYGCVGAISVLQQQGKTAEVVITTHNYLAFCGALADTTGDSNLRDQDFVRPSPSPPAPPTLTPVLLFANLLLQSTSQLSYLGLLKLLRTINLPTLIAPLLQLIHQMKNHPPSNNHSQPLLLGTPQGLLLQNSSGFLAVLLEHLSLS</sequence>
<dbReference type="PANTHER" id="PTHR31301">
    <property type="entry name" value="LOB DOMAIN-CONTAINING PROTEIN 4-RELATED"/>
    <property type="match status" value="1"/>
</dbReference>
<dbReference type="InParanoid" id="A0A7I4AR68"/>
<keyword evidence="4" id="KW-0539">Nucleus</keyword>
<dbReference type="PANTHER" id="PTHR31301:SF83">
    <property type="entry name" value="PROTEIN ASYMMETRIC LEAVES 2"/>
    <property type="match status" value="1"/>
</dbReference>
<organism evidence="7 8">
    <name type="scientific">Physcomitrium patens</name>
    <name type="common">Spreading-leaved earth moss</name>
    <name type="synonym">Physcomitrella patens</name>
    <dbReference type="NCBI Taxonomy" id="3218"/>
    <lineage>
        <taxon>Eukaryota</taxon>
        <taxon>Viridiplantae</taxon>
        <taxon>Streptophyta</taxon>
        <taxon>Embryophyta</taxon>
        <taxon>Bryophyta</taxon>
        <taxon>Bryophytina</taxon>
        <taxon>Bryopsida</taxon>
        <taxon>Funariidae</taxon>
        <taxon>Funariales</taxon>
        <taxon>Funariaceae</taxon>
        <taxon>Physcomitrium</taxon>
    </lineage>
</organism>
<feature type="signal peptide" evidence="5">
    <location>
        <begin position="1"/>
        <end position="22"/>
    </location>
</feature>
<name>A0A7I4AR68_PHYPA</name>
<evidence type="ECO:0000256" key="4">
    <source>
        <dbReference type="ARBA" id="ARBA00023242"/>
    </source>
</evidence>
<dbReference type="Proteomes" id="UP000006727">
    <property type="component" value="Chromosome 14"/>
</dbReference>
<evidence type="ECO:0000259" key="6">
    <source>
        <dbReference type="PROSITE" id="PS50891"/>
    </source>
</evidence>
<dbReference type="AlphaFoldDB" id="A0A7I4AR68"/>
<evidence type="ECO:0000256" key="3">
    <source>
        <dbReference type="ARBA" id="ARBA00022473"/>
    </source>
</evidence>
<comment type="similarity">
    <text evidence="2">Belongs to the LOB domain-containing protein family.</text>
</comment>